<dbReference type="HOGENOM" id="CLU_041771_1_0_0"/>
<keyword evidence="7 8" id="KW-0472">Membrane</keyword>
<dbReference type="InterPro" id="IPR002549">
    <property type="entry name" value="AI-2E-like"/>
</dbReference>
<evidence type="ECO:0000256" key="4">
    <source>
        <dbReference type="ARBA" id="ARBA00022475"/>
    </source>
</evidence>
<feature type="transmembrane region" description="Helical" evidence="8">
    <location>
        <begin position="251"/>
        <end position="273"/>
    </location>
</feature>
<evidence type="ECO:0000256" key="7">
    <source>
        <dbReference type="ARBA" id="ARBA00023136"/>
    </source>
</evidence>
<comment type="similarity">
    <text evidence="2">Belongs to the autoinducer-2 exporter (AI-2E) (TC 2.A.86) family.</text>
</comment>
<gene>
    <name evidence="9" type="ORF">Y981_02915</name>
</gene>
<dbReference type="GO" id="GO:0005886">
    <property type="term" value="C:plasma membrane"/>
    <property type="evidence" value="ECO:0007669"/>
    <property type="project" value="UniProtKB-SubCell"/>
</dbReference>
<evidence type="ECO:0000256" key="2">
    <source>
        <dbReference type="ARBA" id="ARBA00009773"/>
    </source>
</evidence>
<evidence type="ECO:0000256" key="6">
    <source>
        <dbReference type="ARBA" id="ARBA00022989"/>
    </source>
</evidence>
<accession>A0A059XTH1</accession>
<dbReference type="KEGG" id="lfp:Y981_02915"/>
<keyword evidence="4" id="KW-1003">Cell membrane</keyword>
<name>A0A059XTH1_9BACT</name>
<sequence length="362" mass="39337">MMTAENMPPDPHGVHNAGRPFIAMALFLCLFGLLYLIIAPYLSALLWAAILSFAVTPIHAFLLRKIGRPAWTALLTTFLFLGFVLAPLLSLGVPLSHELILAVNGIRTFLEDPHSKVPDWIARLPLVGSRIDTLLTGLKTHPIGLDVATAKLQTHILAFGDQVLSLATNLGKWFLKFFIFLLAFFAFTLHGETIWATLSRLFTQWAGNRMEIPLKVIPATTRGVLYGVFFTALFQAILSAIGFWAAGLPNVLLLTTIAFLAALFPIGAVVVWVPSLLYLAVMHHWIAALIFGLWNLLGGGIIEHFIKPMFIGRSSDIPFLAILLGVMGGLEAFGLIGLFIGPVVLSVTLALLKALASSPSEV</sequence>
<feature type="transmembrane region" description="Helical" evidence="8">
    <location>
        <begin position="70"/>
        <end position="89"/>
    </location>
</feature>
<dbReference type="PANTHER" id="PTHR21716">
    <property type="entry name" value="TRANSMEMBRANE PROTEIN"/>
    <property type="match status" value="1"/>
</dbReference>
<evidence type="ECO:0000256" key="1">
    <source>
        <dbReference type="ARBA" id="ARBA00004651"/>
    </source>
</evidence>
<dbReference type="PANTHER" id="PTHR21716:SF67">
    <property type="entry name" value="TRANSPORT PROTEIN YDIK-RELATED"/>
    <property type="match status" value="1"/>
</dbReference>
<protein>
    <submittedName>
        <fullName evidence="9">Permease</fullName>
    </submittedName>
</protein>
<reference evidence="10" key="1">
    <citation type="submission" date="2014-02" db="EMBL/GenBank/DDBJ databases">
        <title>Complete genome sequence and comparative genomic analysis of the nitrogen-fixing bacterium Leptospirillum ferriphilum YSK.</title>
        <authorList>
            <person name="Guo X."/>
            <person name="Yin H."/>
            <person name="Liang Y."/>
            <person name="Hu Q."/>
            <person name="Ma L."/>
            <person name="Xiao Y."/>
            <person name="Zhang X."/>
            <person name="Qiu G."/>
            <person name="Liu X."/>
        </authorList>
    </citation>
    <scope>NUCLEOTIDE SEQUENCE [LARGE SCALE GENOMIC DNA]</scope>
    <source>
        <strain evidence="10">YSK</strain>
    </source>
</reference>
<dbReference type="RefSeq" id="WP_014960465.1">
    <property type="nucleotide sequence ID" value="NZ_CP007243.1"/>
</dbReference>
<evidence type="ECO:0000256" key="8">
    <source>
        <dbReference type="SAM" id="Phobius"/>
    </source>
</evidence>
<evidence type="ECO:0000256" key="5">
    <source>
        <dbReference type="ARBA" id="ARBA00022692"/>
    </source>
</evidence>
<dbReference type="AlphaFoldDB" id="A0A059XTH1"/>
<keyword evidence="5 8" id="KW-0812">Transmembrane</keyword>
<evidence type="ECO:0000313" key="10">
    <source>
        <dbReference type="Proteomes" id="UP000027059"/>
    </source>
</evidence>
<comment type="subcellular location">
    <subcellularLocation>
        <location evidence="1">Cell membrane</location>
        <topology evidence="1">Multi-pass membrane protein</topology>
    </subcellularLocation>
</comment>
<organism evidence="9 10">
    <name type="scientific">Leptospirillum ferriphilum YSK</name>
    <dbReference type="NCBI Taxonomy" id="1441628"/>
    <lineage>
        <taxon>Bacteria</taxon>
        <taxon>Pseudomonadati</taxon>
        <taxon>Nitrospirota</taxon>
        <taxon>Nitrospiria</taxon>
        <taxon>Nitrospirales</taxon>
        <taxon>Nitrospiraceae</taxon>
        <taxon>Leptospirillum</taxon>
    </lineage>
</organism>
<feature type="transmembrane region" description="Helical" evidence="8">
    <location>
        <begin position="223"/>
        <end position="245"/>
    </location>
</feature>
<keyword evidence="3" id="KW-0813">Transport</keyword>
<proteinExistence type="inferred from homology"/>
<feature type="transmembrane region" description="Helical" evidence="8">
    <location>
        <begin position="44"/>
        <end position="63"/>
    </location>
</feature>
<reference evidence="9 10" key="2">
    <citation type="journal article" date="2015" name="Biomed. Res. Int.">
        <title>Effects of Arsenite Resistance on the Growth and Functional Gene Expression of Leptospirillum ferriphilum and Acidithiobacillus thiooxidans in Pure Culture and Coculture.</title>
        <authorList>
            <person name="Jiang H."/>
            <person name="Liang Y."/>
            <person name="Yin H."/>
            <person name="Xiao Y."/>
            <person name="Guo X."/>
            <person name="Xu Y."/>
            <person name="Hu Q."/>
            <person name="Liu H."/>
            <person name="Liu X."/>
        </authorList>
    </citation>
    <scope>NUCLEOTIDE SEQUENCE [LARGE SCALE GENOMIC DNA]</scope>
    <source>
        <strain evidence="9 10">YSK</strain>
    </source>
</reference>
<evidence type="ECO:0000313" key="9">
    <source>
        <dbReference type="EMBL" id="AIA30123.1"/>
    </source>
</evidence>
<dbReference type="Pfam" id="PF01594">
    <property type="entry name" value="AI-2E_transport"/>
    <property type="match status" value="1"/>
</dbReference>
<feature type="transmembrane region" description="Helical" evidence="8">
    <location>
        <begin position="285"/>
        <end position="306"/>
    </location>
</feature>
<keyword evidence="10" id="KW-1185">Reference proteome</keyword>
<feature type="transmembrane region" description="Helical" evidence="8">
    <location>
        <begin position="173"/>
        <end position="202"/>
    </location>
</feature>
<evidence type="ECO:0000256" key="3">
    <source>
        <dbReference type="ARBA" id="ARBA00022448"/>
    </source>
</evidence>
<dbReference type="EMBL" id="CP007243">
    <property type="protein sequence ID" value="AIA30123.1"/>
    <property type="molecule type" value="Genomic_DNA"/>
</dbReference>
<dbReference type="Proteomes" id="UP000027059">
    <property type="component" value="Chromosome"/>
</dbReference>
<feature type="transmembrane region" description="Helical" evidence="8">
    <location>
        <begin position="21"/>
        <end position="38"/>
    </location>
</feature>
<keyword evidence="6 8" id="KW-1133">Transmembrane helix</keyword>
<feature type="transmembrane region" description="Helical" evidence="8">
    <location>
        <begin position="318"/>
        <end position="351"/>
    </location>
</feature>